<reference evidence="1" key="2">
    <citation type="journal article" date="2021" name="PeerJ">
        <title>Extensive microbial diversity within the chicken gut microbiome revealed by metagenomics and culture.</title>
        <authorList>
            <person name="Gilroy R."/>
            <person name="Ravi A."/>
            <person name="Getino M."/>
            <person name="Pursley I."/>
            <person name="Horton D.L."/>
            <person name="Alikhan N.F."/>
            <person name="Baker D."/>
            <person name="Gharbi K."/>
            <person name="Hall N."/>
            <person name="Watson M."/>
            <person name="Adriaenssens E.M."/>
            <person name="Foster-Nyarko E."/>
            <person name="Jarju S."/>
            <person name="Secka A."/>
            <person name="Antonio M."/>
            <person name="Oren A."/>
            <person name="Chaudhuri R.R."/>
            <person name="La Ragione R."/>
            <person name="Hildebrand F."/>
            <person name="Pallen M.J."/>
        </authorList>
    </citation>
    <scope>NUCLEOTIDE SEQUENCE</scope>
    <source>
        <strain evidence="1">ChiSxjej2B14-6234</strain>
    </source>
</reference>
<dbReference type="Gene3D" id="3.40.50.150">
    <property type="entry name" value="Vaccinia Virus protein VP39"/>
    <property type="match status" value="1"/>
</dbReference>
<dbReference type="InterPro" id="IPR029063">
    <property type="entry name" value="SAM-dependent_MTases_sf"/>
</dbReference>
<comment type="caution">
    <text evidence="1">The sequence shown here is derived from an EMBL/GenBank/DDBJ whole genome shotgun (WGS) entry which is preliminary data.</text>
</comment>
<proteinExistence type="predicted"/>
<dbReference type="SUPFAM" id="SSF53335">
    <property type="entry name" value="S-adenosyl-L-methionine-dependent methyltransferases"/>
    <property type="match status" value="1"/>
</dbReference>
<gene>
    <name evidence="1" type="ORF">IAB73_08640</name>
</gene>
<dbReference type="AlphaFoldDB" id="A0A9D0ZAL4"/>
<sequence length="289" mass="32712">MTHMDADNARILQLMSRFLNEAPDFIRPEEVRMLTQDCGVGAQEAFALLLAAAVGLDAEARPEDRALYHRYFPRMVRALDPAAFEADAYYRRVRVQGAREGRCALRQGRIAPCEAFVCDDILCPEDGRMIPQIGFFQRAFTYPAILEGGREWMTVTPNEIATMREPIARAHGRVLTYGLGLGYFAHGAASRAEVESVTVVEQNADVIALFRRCILPQLECGEKIRIVQDDAFAFAGARRADDGFDFAFADLWHDVGDGLPMYRRLRALEGRNPNTEYAYWIERSMRCYL</sequence>
<reference evidence="1" key="1">
    <citation type="submission" date="2020-10" db="EMBL/GenBank/DDBJ databases">
        <authorList>
            <person name="Gilroy R."/>
        </authorList>
    </citation>
    <scope>NUCLEOTIDE SEQUENCE</scope>
    <source>
        <strain evidence="1">ChiSxjej2B14-6234</strain>
    </source>
</reference>
<accession>A0A9D0ZAL4</accession>
<dbReference type="EMBL" id="DVFJ01000030">
    <property type="protein sequence ID" value="HIQ72257.1"/>
    <property type="molecule type" value="Genomic_DNA"/>
</dbReference>
<organism evidence="1 2">
    <name type="scientific">Candidatus Onthenecus intestinigallinarum</name>
    <dbReference type="NCBI Taxonomy" id="2840875"/>
    <lineage>
        <taxon>Bacteria</taxon>
        <taxon>Bacillati</taxon>
        <taxon>Bacillota</taxon>
        <taxon>Clostridia</taxon>
        <taxon>Eubacteriales</taxon>
        <taxon>Candidatus Onthenecus</taxon>
    </lineage>
</organism>
<protein>
    <submittedName>
        <fullName evidence="1">Uncharacterized protein</fullName>
    </submittedName>
</protein>
<name>A0A9D0ZAL4_9FIRM</name>
<dbReference type="Proteomes" id="UP000886887">
    <property type="component" value="Unassembled WGS sequence"/>
</dbReference>
<evidence type="ECO:0000313" key="1">
    <source>
        <dbReference type="EMBL" id="HIQ72257.1"/>
    </source>
</evidence>
<evidence type="ECO:0000313" key="2">
    <source>
        <dbReference type="Proteomes" id="UP000886887"/>
    </source>
</evidence>